<feature type="region of interest" description="Disordered" evidence="1">
    <location>
        <begin position="1"/>
        <end position="36"/>
    </location>
</feature>
<protein>
    <submittedName>
        <fullName evidence="2">Uncharacterized protein</fullName>
    </submittedName>
</protein>
<reference evidence="2" key="1">
    <citation type="submission" date="2014-09" db="EMBL/GenBank/DDBJ databases">
        <authorList>
            <person name="Magalhaes I.L.F."/>
            <person name="Oliveira U."/>
            <person name="Santos F.R."/>
            <person name="Vidigal T.H.D.A."/>
            <person name="Brescovit A.D."/>
            <person name="Santos A.J."/>
        </authorList>
    </citation>
    <scope>NUCLEOTIDE SEQUENCE</scope>
    <source>
        <tissue evidence="2">Shoot tissue taken approximately 20 cm above the soil surface</tissue>
    </source>
</reference>
<evidence type="ECO:0000256" key="1">
    <source>
        <dbReference type="SAM" id="MobiDB-lite"/>
    </source>
</evidence>
<dbReference type="EMBL" id="GBRH01184009">
    <property type="protein sequence ID" value="JAE13887.1"/>
    <property type="molecule type" value="Transcribed_RNA"/>
</dbReference>
<dbReference type="AlphaFoldDB" id="A0A0A9FNL9"/>
<feature type="compositionally biased region" description="Polar residues" evidence="1">
    <location>
        <begin position="18"/>
        <end position="36"/>
    </location>
</feature>
<organism evidence="2">
    <name type="scientific">Arundo donax</name>
    <name type="common">Giant reed</name>
    <name type="synonym">Donax arundinaceus</name>
    <dbReference type="NCBI Taxonomy" id="35708"/>
    <lineage>
        <taxon>Eukaryota</taxon>
        <taxon>Viridiplantae</taxon>
        <taxon>Streptophyta</taxon>
        <taxon>Embryophyta</taxon>
        <taxon>Tracheophyta</taxon>
        <taxon>Spermatophyta</taxon>
        <taxon>Magnoliopsida</taxon>
        <taxon>Liliopsida</taxon>
        <taxon>Poales</taxon>
        <taxon>Poaceae</taxon>
        <taxon>PACMAD clade</taxon>
        <taxon>Arundinoideae</taxon>
        <taxon>Arundineae</taxon>
        <taxon>Arundo</taxon>
    </lineage>
</organism>
<evidence type="ECO:0000313" key="2">
    <source>
        <dbReference type="EMBL" id="JAE13887.1"/>
    </source>
</evidence>
<proteinExistence type="predicted"/>
<reference evidence="2" key="2">
    <citation type="journal article" date="2015" name="Data Brief">
        <title>Shoot transcriptome of the giant reed, Arundo donax.</title>
        <authorList>
            <person name="Barrero R.A."/>
            <person name="Guerrero F.D."/>
            <person name="Moolhuijzen P."/>
            <person name="Goolsby J.A."/>
            <person name="Tidwell J."/>
            <person name="Bellgard S.E."/>
            <person name="Bellgard M.I."/>
        </authorList>
    </citation>
    <scope>NUCLEOTIDE SEQUENCE</scope>
    <source>
        <tissue evidence="2">Shoot tissue taken approximately 20 cm above the soil surface</tissue>
    </source>
</reference>
<accession>A0A0A9FNL9</accession>
<sequence length="36" mass="4434">MKKRKRTPFFVSRREQKLQQQRSRTTANTLQNLDEL</sequence>
<name>A0A0A9FNL9_ARUDO</name>